<evidence type="ECO:0000313" key="1">
    <source>
        <dbReference type="EMBL" id="SFV67253.1"/>
    </source>
</evidence>
<sequence>MVNICHPIKELATQKQEMYLNFREIEIKYIKVFITGKLPCHIN</sequence>
<proteinExistence type="predicted"/>
<organism evidence="1">
    <name type="scientific">hydrothermal vent metagenome</name>
    <dbReference type="NCBI Taxonomy" id="652676"/>
    <lineage>
        <taxon>unclassified sequences</taxon>
        <taxon>metagenomes</taxon>
        <taxon>ecological metagenomes</taxon>
    </lineage>
</organism>
<dbReference type="EMBL" id="FPHI01000030">
    <property type="protein sequence ID" value="SFV67253.1"/>
    <property type="molecule type" value="Genomic_DNA"/>
</dbReference>
<protein>
    <submittedName>
        <fullName evidence="1">Uncharacterized protein</fullName>
    </submittedName>
</protein>
<dbReference type="AlphaFoldDB" id="A0A1W1CNG4"/>
<name>A0A1W1CNG4_9ZZZZ</name>
<reference evidence="1" key="1">
    <citation type="submission" date="2016-10" db="EMBL/GenBank/DDBJ databases">
        <authorList>
            <person name="de Groot N.N."/>
        </authorList>
    </citation>
    <scope>NUCLEOTIDE SEQUENCE</scope>
</reference>
<gene>
    <name evidence="1" type="ORF">MNB_SV-3-1220</name>
</gene>
<accession>A0A1W1CNG4</accession>